<name>A0A829R877_LISGR</name>
<keyword evidence="7" id="KW-0408">Iron</keyword>
<evidence type="ECO:0000256" key="8">
    <source>
        <dbReference type="ARBA" id="ARBA00023065"/>
    </source>
</evidence>
<dbReference type="Pfam" id="PF00005">
    <property type="entry name" value="ABC_tran"/>
    <property type="match status" value="1"/>
</dbReference>
<dbReference type="SMART" id="SM00382">
    <property type="entry name" value="AAA"/>
    <property type="match status" value="1"/>
</dbReference>
<reference evidence="11 12" key="1">
    <citation type="submission" date="2012-12" db="EMBL/GenBank/DDBJ databases">
        <title>Novel taxa of Listeriaceae from agricultural environments in the United States.</title>
        <authorList>
            <person name="den Bakker H.C."/>
            <person name="Allred A."/>
            <person name="Warchocki S."/>
            <person name="Wright E.M."/>
            <person name="Burrell A."/>
            <person name="Nightingale K.K."/>
            <person name="Kephart D."/>
            <person name="Wiedmann M."/>
        </authorList>
    </citation>
    <scope>NUCLEOTIDE SEQUENCE [LARGE SCALE GENOMIC DNA]</scope>
    <source>
        <strain evidence="11 12">FSL F6-1183</strain>
    </source>
</reference>
<keyword evidence="9" id="KW-0472">Membrane</keyword>
<dbReference type="InterPro" id="IPR017871">
    <property type="entry name" value="ABC_transporter-like_CS"/>
</dbReference>
<comment type="caution">
    <text evidence="11">The sequence shown here is derived from an EMBL/GenBank/DDBJ whole genome shotgun (WGS) entry which is preliminary data.</text>
</comment>
<keyword evidence="2" id="KW-0813">Transport</keyword>
<gene>
    <name evidence="11" type="ORF">LMUR_07519</name>
</gene>
<evidence type="ECO:0000313" key="11">
    <source>
        <dbReference type="EMBL" id="EUJ28390.1"/>
    </source>
</evidence>
<evidence type="ECO:0000256" key="6">
    <source>
        <dbReference type="ARBA" id="ARBA00022840"/>
    </source>
</evidence>
<evidence type="ECO:0000256" key="4">
    <source>
        <dbReference type="ARBA" id="ARBA00022496"/>
    </source>
</evidence>
<dbReference type="RefSeq" id="WP_003759065.1">
    <property type="nucleotide sequence ID" value="NZ_AODG01000008.1"/>
</dbReference>
<dbReference type="InterPro" id="IPR003439">
    <property type="entry name" value="ABC_transporter-like_ATP-bd"/>
</dbReference>
<evidence type="ECO:0000313" key="12">
    <source>
        <dbReference type="Proteomes" id="UP000019251"/>
    </source>
</evidence>
<feature type="domain" description="ABC transporter" evidence="10">
    <location>
        <begin position="4"/>
        <end position="240"/>
    </location>
</feature>
<dbReference type="PANTHER" id="PTHR42771:SF11">
    <property type="entry name" value="FERRICHROME TRANSPORT ATP-BINDING PROTEIN FHUC"/>
    <property type="match status" value="1"/>
</dbReference>
<dbReference type="GO" id="GO:0016887">
    <property type="term" value="F:ATP hydrolysis activity"/>
    <property type="evidence" value="ECO:0007669"/>
    <property type="project" value="InterPro"/>
</dbReference>
<dbReference type="GO" id="GO:0005886">
    <property type="term" value="C:plasma membrane"/>
    <property type="evidence" value="ECO:0007669"/>
    <property type="project" value="UniProtKB-SubCell"/>
</dbReference>
<keyword evidence="8" id="KW-0406">Ion transport</keyword>
<keyword evidence="4" id="KW-0410">Iron transport</keyword>
<evidence type="ECO:0000259" key="10">
    <source>
        <dbReference type="PROSITE" id="PS50893"/>
    </source>
</evidence>
<dbReference type="SUPFAM" id="SSF52540">
    <property type="entry name" value="P-loop containing nucleoside triphosphate hydrolases"/>
    <property type="match status" value="1"/>
</dbReference>
<evidence type="ECO:0000256" key="5">
    <source>
        <dbReference type="ARBA" id="ARBA00022741"/>
    </source>
</evidence>
<dbReference type="InterPro" id="IPR003593">
    <property type="entry name" value="AAA+_ATPase"/>
</dbReference>
<proteinExistence type="predicted"/>
<dbReference type="PROSITE" id="PS50893">
    <property type="entry name" value="ABC_TRANSPORTER_2"/>
    <property type="match status" value="1"/>
</dbReference>
<protein>
    <submittedName>
        <fullName evidence="11">Putative ferrichrome ABC transporter ATP binding protein FhuC</fullName>
    </submittedName>
</protein>
<organism evidence="11 12">
    <name type="scientific">Listeria grayi FSL F6-1183</name>
    <dbReference type="NCBI Taxonomy" id="1265827"/>
    <lineage>
        <taxon>Bacteria</taxon>
        <taxon>Bacillati</taxon>
        <taxon>Bacillota</taxon>
        <taxon>Bacilli</taxon>
        <taxon>Bacillales</taxon>
        <taxon>Listeriaceae</taxon>
        <taxon>Listeria</taxon>
    </lineage>
</organism>
<dbReference type="Gene3D" id="3.40.50.300">
    <property type="entry name" value="P-loop containing nucleotide triphosphate hydrolases"/>
    <property type="match status" value="1"/>
</dbReference>
<sequence>MDLITFKNISFSRRNNFHMDDISFQITSGKITTLVGPNGSGKSTLLRLLMRLLTPNKGEILLGDKNITAFSAKEYAKKMTMLAQSPEGMIDVVVRDLVSYGRVPHRSFLSGLQKEDEDAIDWAIEVCRLGALAYRPIHTLSGGERQRAWLAMALAQKTPILLLDEPTTYLDIAHQLELLDLLKELNEKYGLTIILVLHDLNQAALYSDHCIVCEDGAIKQVGPPKEVFTEALLEEVFHISAELSTRAGKLSIQPIASTRFGNN</sequence>
<keyword evidence="3" id="KW-1003">Cell membrane</keyword>
<dbReference type="PANTHER" id="PTHR42771">
    <property type="entry name" value="IRON(3+)-HYDROXAMATE IMPORT ATP-BINDING PROTEIN FHUC"/>
    <property type="match status" value="1"/>
</dbReference>
<evidence type="ECO:0000256" key="3">
    <source>
        <dbReference type="ARBA" id="ARBA00022475"/>
    </source>
</evidence>
<dbReference type="InterPro" id="IPR051535">
    <property type="entry name" value="Siderophore_ABC-ATPase"/>
</dbReference>
<dbReference type="GO" id="GO:0005524">
    <property type="term" value="F:ATP binding"/>
    <property type="evidence" value="ECO:0007669"/>
    <property type="project" value="UniProtKB-KW"/>
</dbReference>
<dbReference type="InterPro" id="IPR027417">
    <property type="entry name" value="P-loop_NTPase"/>
</dbReference>
<evidence type="ECO:0000256" key="1">
    <source>
        <dbReference type="ARBA" id="ARBA00004202"/>
    </source>
</evidence>
<evidence type="ECO:0000256" key="9">
    <source>
        <dbReference type="ARBA" id="ARBA00023136"/>
    </source>
</evidence>
<dbReference type="CDD" id="cd03214">
    <property type="entry name" value="ABC_Iron-Siderophores_B12_Hemin"/>
    <property type="match status" value="1"/>
</dbReference>
<dbReference type="PROSITE" id="PS00211">
    <property type="entry name" value="ABC_TRANSPORTER_1"/>
    <property type="match status" value="1"/>
</dbReference>
<evidence type="ECO:0000256" key="2">
    <source>
        <dbReference type="ARBA" id="ARBA00022448"/>
    </source>
</evidence>
<evidence type="ECO:0000256" key="7">
    <source>
        <dbReference type="ARBA" id="ARBA00023004"/>
    </source>
</evidence>
<dbReference type="EMBL" id="AODG01000008">
    <property type="protein sequence ID" value="EUJ28390.1"/>
    <property type="molecule type" value="Genomic_DNA"/>
</dbReference>
<comment type="subcellular location">
    <subcellularLocation>
        <location evidence="1">Cell membrane</location>
        <topology evidence="1">Peripheral membrane protein</topology>
    </subcellularLocation>
</comment>
<dbReference type="FunFam" id="3.40.50.300:FF:000134">
    <property type="entry name" value="Iron-enterobactin ABC transporter ATP-binding protein"/>
    <property type="match status" value="1"/>
</dbReference>
<keyword evidence="5" id="KW-0547">Nucleotide-binding</keyword>
<keyword evidence="6" id="KW-0067">ATP-binding</keyword>
<accession>A0A829R877</accession>
<dbReference type="GO" id="GO:0006826">
    <property type="term" value="P:iron ion transport"/>
    <property type="evidence" value="ECO:0007669"/>
    <property type="project" value="UniProtKB-KW"/>
</dbReference>
<dbReference type="AlphaFoldDB" id="A0A829R877"/>
<dbReference type="Proteomes" id="UP000019251">
    <property type="component" value="Unassembled WGS sequence"/>
</dbReference>